<evidence type="ECO:0000313" key="2">
    <source>
        <dbReference type="EMBL" id="OWM74202.1"/>
    </source>
</evidence>
<accession>A0A218WQD9</accession>
<evidence type="ECO:0000313" key="3">
    <source>
        <dbReference type="Proteomes" id="UP000197138"/>
    </source>
</evidence>
<dbReference type="EMBL" id="MTKT01003794">
    <property type="protein sequence ID" value="OWM74202.1"/>
    <property type="molecule type" value="Genomic_DNA"/>
</dbReference>
<reference evidence="3" key="1">
    <citation type="journal article" date="2017" name="Plant J.">
        <title>The pomegranate (Punica granatum L.) genome and the genomics of punicalagin biosynthesis.</title>
        <authorList>
            <person name="Qin G."/>
            <person name="Xu C."/>
            <person name="Ming R."/>
            <person name="Tang H."/>
            <person name="Guyot R."/>
            <person name="Kramer E.M."/>
            <person name="Hu Y."/>
            <person name="Yi X."/>
            <person name="Qi Y."/>
            <person name="Xu X."/>
            <person name="Gao Z."/>
            <person name="Pan H."/>
            <person name="Jian J."/>
            <person name="Tian Y."/>
            <person name="Yue Z."/>
            <person name="Xu Y."/>
        </authorList>
    </citation>
    <scope>NUCLEOTIDE SEQUENCE [LARGE SCALE GENOMIC DNA]</scope>
    <source>
        <strain evidence="3">cv. Dabenzi</strain>
    </source>
</reference>
<gene>
    <name evidence="2" type="ORF">CDL15_Pgr008515</name>
</gene>
<organism evidence="2 3">
    <name type="scientific">Punica granatum</name>
    <name type="common">Pomegranate</name>
    <dbReference type="NCBI Taxonomy" id="22663"/>
    <lineage>
        <taxon>Eukaryota</taxon>
        <taxon>Viridiplantae</taxon>
        <taxon>Streptophyta</taxon>
        <taxon>Embryophyta</taxon>
        <taxon>Tracheophyta</taxon>
        <taxon>Spermatophyta</taxon>
        <taxon>Magnoliopsida</taxon>
        <taxon>eudicotyledons</taxon>
        <taxon>Gunneridae</taxon>
        <taxon>Pentapetalae</taxon>
        <taxon>rosids</taxon>
        <taxon>malvids</taxon>
        <taxon>Myrtales</taxon>
        <taxon>Lythraceae</taxon>
        <taxon>Punica</taxon>
    </lineage>
</organism>
<feature type="transmembrane region" description="Helical" evidence="1">
    <location>
        <begin position="40"/>
        <end position="58"/>
    </location>
</feature>
<comment type="caution">
    <text evidence="2">The sequence shown here is derived from an EMBL/GenBank/DDBJ whole genome shotgun (WGS) entry which is preliminary data.</text>
</comment>
<dbReference type="Proteomes" id="UP000197138">
    <property type="component" value="Unassembled WGS sequence"/>
</dbReference>
<protein>
    <submittedName>
        <fullName evidence="2">Uncharacterized protein</fullName>
    </submittedName>
</protein>
<keyword evidence="1" id="KW-0812">Transmembrane</keyword>
<dbReference type="AlphaFoldDB" id="A0A218WQD9"/>
<name>A0A218WQD9_PUNGR</name>
<keyword evidence="1" id="KW-0472">Membrane</keyword>
<evidence type="ECO:0000256" key="1">
    <source>
        <dbReference type="SAM" id="Phobius"/>
    </source>
</evidence>
<sequence>MWSSSATVRCELQVKALHCCSPPIAHGGLQHLLLRYEVEYVLGGVLEVPATLLLFLFVSNGA</sequence>
<proteinExistence type="predicted"/>
<keyword evidence="1" id="KW-1133">Transmembrane helix</keyword>